<dbReference type="EMBL" id="LAOI01000001">
    <property type="protein sequence ID" value="KJV89336.1"/>
    <property type="molecule type" value="Genomic_DNA"/>
</dbReference>
<dbReference type="Gene3D" id="3.40.50.300">
    <property type="entry name" value="P-loop containing nucleotide triphosphate hydrolases"/>
    <property type="match status" value="1"/>
</dbReference>
<organism evidence="1 2">
    <name type="scientific">Rickettsia bellii str. RML An4</name>
    <dbReference type="NCBI Taxonomy" id="1359193"/>
    <lineage>
        <taxon>Bacteria</taxon>
        <taxon>Pseudomonadati</taxon>
        <taxon>Pseudomonadota</taxon>
        <taxon>Alphaproteobacteria</taxon>
        <taxon>Rickettsiales</taxon>
        <taxon>Rickettsiaceae</taxon>
        <taxon>Rickettsieae</taxon>
        <taxon>Rickettsia</taxon>
        <taxon>belli group</taxon>
    </lineage>
</organism>
<gene>
    <name evidence="1" type="ORF">RBEAN4_0312</name>
</gene>
<keyword evidence="2" id="KW-1185">Reference proteome</keyword>
<protein>
    <submittedName>
        <fullName evidence="1">AAA domain protein</fullName>
    </submittedName>
</protein>
<dbReference type="InterPro" id="IPR027417">
    <property type="entry name" value="P-loop_NTPase"/>
</dbReference>
<proteinExistence type="predicted"/>
<reference evidence="1 2" key="1">
    <citation type="submission" date="2015-02" db="EMBL/GenBank/DDBJ databases">
        <title>Genome Sequencing of Rickettsiales.</title>
        <authorList>
            <person name="Daugherty S.C."/>
            <person name="Su Q."/>
            <person name="Abolude K."/>
            <person name="Beier-Sexton M."/>
            <person name="Carlyon J.A."/>
            <person name="Carter R."/>
            <person name="Day N.P."/>
            <person name="Dumler S.J."/>
            <person name="Dyachenko V."/>
            <person name="Godinez A."/>
            <person name="Kurtti T.J."/>
            <person name="Lichay M."/>
            <person name="Mullins K.E."/>
            <person name="Ott S."/>
            <person name="Pappas-Brown V."/>
            <person name="Paris D.H."/>
            <person name="Patel P."/>
            <person name="Richards A.L."/>
            <person name="Sadzewicz L."/>
            <person name="Sears K."/>
            <person name="Seidman D."/>
            <person name="Sengamalay N."/>
            <person name="Stenos J."/>
            <person name="Tallon L.J."/>
            <person name="Vincent G."/>
            <person name="Fraser C.M."/>
            <person name="Munderloh U."/>
            <person name="Dunning-Hotopp J.C."/>
        </authorList>
    </citation>
    <scope>NUCLEOTIDE SEQUENCE [LARGE SCALE GENOMIC DNA]</scope>
    <source>
        <strain evidence="1 2">RML An4</strain>
    </source>
</reference>
<accession>A0A0F3QAY3</accession>
<dbReference type="AlphaFoldDB" id="A0A0F3QAY3"/>
<dbReference type="PATRIC" id="fig|1359193.3.peg.295"/>
<evidence type="ECO:0000313" key="2">
    <source>
        <dbReference type="Proteomes" id="UP000033661"/>
    </source>
</evidence>
<dbReference type="SUPFAM" id="SSF52540">
    <property type="entry name" value="P-loop containing nucleoside triphosphate hydrolases"/>
    <property type="match status" value="1"/>
</dbReference>
<evidence type="ECO:0000313" key="1">
    <source>
        <dbReference type="EMBL" id="KJV89336.1"/>
    </source>
</evidence>
<comment type="caution">
    <text evidence="1">The sequence shown here is derived from an EMBL/GenBank/DDBJ whole genome shotgun (WGS) entry which is preliminary data.</text>
</comment>
<dbReference type="RefSeq" id="WP_231289240.1">
    <property type="nucleotide sequence ID" value="NZ_LAOI01000001.1"/>
</dbReference>
<sequence length="177" mass="20430">MTTIIYLIGKPGTGKYTIAKELSKSGYIICDNQLINNPIFALLEYDGFKKIPEFAWEIIRKIRDNIFEFISCEHRNNYVLTNVLGEIERDHKLFKQVENMALQRDSLFVPVKLLISKEENKIRVANPERALRYKSLRIEEGIELINISHSNLLELDVSNLSASAATEKILKHVLKLK</sequence>
<dbReference type="Proteomes" id="UP000033661">
    <property type="component" value="Unassembled WGS sequence"/>
</dbReference>
<name>A0A0F3QAY3_RICBE</name>